<gene>
    <name evidence="5" type="ORF">CO007_00515</name>
</gene>
<dbReference type="GO" id="GO:0005524">
    <property type="term" value="F:ATP binding"/>
    <property type="evidence" value="ECO:0007669"/>
    <property type="project" value="UniProtKB-KW"/>
</dbReference>
<keyword evidence="2" id="KW-0547">Nucleotide-binding</keyword>
<comment type="caution">
    <text evidence="5">The sequence shown here is derived from an EMBL/GenBank/DDBJ whole genome shotgun (WGS) entry which is preliminary data.</text>
</comment>
<dbReference type="Pfam" id="PF02661">
    <property type="entry name" value="Fic"/>
    <property type="match status" value="1"/>
</dbReference>
<evidence type="ECO:0000313" key="5">
    <source>
        <dbReference type="EMBL" id="PJC82236.1"/>
    </source>
</evidence>
<accession>A0A2M8GNX4</accession>
<dbReference type="PROSITE" id="PS51459">
    <property type="entry name" value="FIDO"/>
    <property type="match status" value="1"/>
</dbReference>
<feature type="active site" evidence="1">
    <location>
        <position position="180"/>
    </location>
</feature>
<dbReference type="Proteomes" id="UP000229370">
    <property type="component" value="Unassembled WGS sequence"/>
</dbReference>
<feature type="domain" description="Fido" evidence="4">
    <location>
        <begin position="101"/>
        <end position="237"/>
    </location>
</feature>
<feature type="binding site" evidence="2">
    <location>
        <begin position="216"/>
        <end position="217"/>
    </location>
    <ligand>
        <name>ATP</name>
        <dbReference type="ChEBI" id="CHEBI:30616"/>
    </ligand>
</feature>
<evidence type="ECO:0000256" key="3">
    <source>
        <dbReference type="PIRSR" id="PIRSR640198-3"/>
    </source>
</evidence>
<dbReference type="Gene3D" id="1.10.3290.10">
    <property type="entry name" value="Fido-like domain"/>
    <property type="match status" value="1"/>
</dbReference>
<dbReference type="PANTHER" id="PTHR13504">
    <property type="entry name" value="FIDO DOMAIN-CONTAINING PROTEIN DDB_G0283145"/>
    <property type="match status" value="1"/>
</dbReference>
<dbReference type="EMBL" id="PFQK01000014">
    <property type="protein sequence ID" value="PJC82236.1"/>
    <property type="molecule type" value="Genomic_DNA"/>
</dbReference>
<feature type="binding site" evidence="2">
    <location>
        <begin position="184"/>
        <end position="191"/>
    </location>
    <ligand>
        <name>ATP</name>
        <dbReference type="ChEBI" id="CHEBI:30616"/>
    </ligand>
</feature>
<sequence length="319" mass="37347">MPYLEPFLKTRIDGKLKQLQSLRPLPPSSVLKLREQFGIEMTYNSNAIEGNKLTLKETFLVINEGLTIKGKSLKDHLEAKDHYEALNYLYGFIEKDSRHTVSEVFLRSLQQLVVKETDPDWAGRYRDGNVIITGSDYNPPDASIVPTLMKDLVIWVRNNKNKFHPIELAAIFHHKIAFIHPFFDGNGRTARLATNLILMQKGYPLVMILKNDRKRYYDSLEKADKGDYFAFVRFIAQTAERSLNIYLKTLLPESETKEKYYLLSEISKKSPYSEKYLNLLARHGKIEAHKEKRNWVTSFEAIDRYIKGRMRRRKLTRRE</sequence>
<dbReference type="PANTHER" id="PTHR13504:SF38">
    <property type="entry name" value="FIDO DOMAIN-CONTAINING PROTEIN"/>
    <property type="match status" value="1"/>
</dbReference>
<dbReference type="SUPFAM" id="SSF140931">
    <property type="entry name" value="Fic-like"/>
    <property type="match status" value="1"/>
</dbReference>
<name>A0A2M8GNX4_9BACT</name>
<proteinExistence type="predicted"/>
<dbReference type="AlphaFoldDB" id="A0A2M8GNX4"/>
<reference evidence="6" key="1">
    <citation type="submission" date="2017-09" db="EMBL/GenBank/DDBJ databases">
        <title>Depth-based differentiation of microbial function through sediment-hosted aquifers and enrichment of novel symbionts in the deep terrestrial subsurface.</title>
        <authorList>
            <person name="Probst A.J."/>
            <person name="Ladd B."/>
            <person name="Jarett J.K."/>
            <person name="Geller-Mcgrath D.E."/>
            <person name="Sieber C.M.K."/>
            <person name="Emerson J.B."/>
            <person name="Anantharaman K."/>
            <person name="Thomas B.C."/>
            <person name="Malmstrom R."/>
            <person name="Stieglmeier M."/>
            <person name="Klingl A."/>
            <person name="Woyke T."/>
            <person name="Ryan C.M."/>
            <person name="Banfield J.F."/>
        </authorList>
    </citation>
    <scope>NUCLEOTIDE SEQUENCE [LARGE SCALE GENOMIC DNA]</scope>
</reference>
<evidence type="ECO:0000313" key="6">
    <source>
        <dbReference type="Proteomes" id="UP000229370"/>
    </source>
</evidence>
<protein>
    <submittedName>
        <fullName evidence="5">Cell filamentation protein Fic</fullName>
    </submittedName>
</protein>
<dbReference type="InterPro" id="IPR003812">
    <property type="entry name" value="Fido"/>
</dbReference>
<dbReference type="InterPro" id="IPR040198">
    <property type="entry name" value="Fido_containing"/>
</dbReference>
<keyword evidence="2" id="KW-0067">ATP-binding</keyword>
<feature type="site" description="Important for autoinhibition of adenylyltransferase activity" evidence="3">
    <location>
        <position position="49"/>
    </location>
</feature>
<evidence type="ECO:0000256" key="1">
    <source>
        <dbReference type="PIRSR" id="PIRSR640198-1"/>
    </source>
</evidence>
<dbReference type="InterPro" id="IPR036597">
    <property type="entry name" value="Fido-like_dom_sf"/>
</dbReference>
<evidence type="ECO:0000259" key="4">
    <source>
        <dbReference type="PROSITE" id="PS51459"/>
    </source>
</evidence>
<organism evidence="5 6">
    <name type="scientific">Candidatus Roizmanbacteria bacterium CG_4_8_14_3_um_filter_36_10</name>
    <dbReference type="NCBI Taxonomy" id="1974834"/>
    <lineage>
        <taxon>Bacteria</taxon>
        <taxon>Candidatus Roizmaniibacteriota</taxon>
    </lineage>
</organism>
<evidence type="ECO:0000256" key="2">
    <source>
        <dbReference type="PIRSR" id="PIRSR640198-2"/>
    </source>
</evidence>